<name>A0A1I1EJG6_9GAMM</name>
<dbReference type="GO" id="GO:0000724">
    <property type="term" value="P:double-strand break repair via homologous recombination"/>
    <property type="evidence" value="ECO:0007669"/>
    <property type="project" value="UniProtKB-UniRule"/>
</dbReference>
<dbReference type="InterPro" id="IPR006344">
    <property type="entry name" value="RecD"/>
</dbReference>
<evidence type="ECO:0000256" key="4">
    <source>
        <dbReference type="ARBA" id="ARBA00022801"/>
    </source>
</evidence>
<keyword evidence="10 11" id="KW-0413">Isomerase</keyword>
<evidence type="ECO:0000256" key="6">
    <source>
        <dbReference type="ARBA" id="ARBA00022839"/>
    </source>
</evidence>
<dbReference type="InterPro" id="IPR050534">
    <property type="entry name" value="Coronavir_polyprotein_1ab"/>
</dbReference>
<keyword evidence="1 11" id="KW-0540">Nuclease</keyword>
<comment type="function">
    <text evidence="11">A helicase/nuclease that prepares dsDNA breaks (DSB) for recombinational DNA repair. Binds to DSBs and unwinds DNA via a highly rapid and processive ATP-dependent bidirectional helicase activity. Unwinds dsDNA until it encounters a Chi (crossover hotspot instigator) sequence from the 3' direction. Cuts ssDNA a few nucleotides 3' to the Chi site. The properties and activities of the enzyme are changed at Chi. The Chi-altered holoenzyme produces a long 3'-ssDNA overhang and facilitates RecA-binding to the ssDNA for homologous DNA recombination and repair. Holoenzyme degrades any linearized DNA that is unable to undergo homologous recombination. In the holoenzyme this subunit has ssDNA-dependent ATPase and 5'-3' helicase activity. When added to pre-assembled RecBC greatly stimulates nuclease activity and augments holoenzyme processivity. Negatively regulates the RecA-loading ability of RecBCD.</text>
</comment>
<evidence type="ECO:0000256" key="5">
    <source>
        <dbReference type="ARBA" id="ARBA00022806"/>
    </source>
</evidence>
<dbReference type="InterPro" id="IPR041851">
    <property type="entry name" value="RecD_N_sf"/>
</dbReference>
<dbReference type="PANTHER" id="PTHR43788">
    <property type="entry name" value="DNA2/NAM7 HELICASE FAMILY MEMBER"/>
    <property type="match status" value="1"/>
</dbReference>
<dbReference type="Proteomes" id="UP000199058">
    <property type="component" value="Unassembled WGS sequence"/>
</dbReference>
<evidence type="ECO:0000256" key="7">
    <source>
        <dbReference type="ARBA" id="ARBA00022840"/>
    </source>
</evidence>
<keyword evidence="15" id="KW-1185">Reference proteome</keyword>
<keyword evidence="2 11" id="KW-0547">Nucleotide-binding</keyword>
<keyword evidence="7 11" id="KW-0067">ATP-binding</keyword>
<gene>
    <name evidence="11" type="primary">recD</name>
    <name evidence="14" type="ORF">SAMN05660443_0628</name>
</gene>
<reference evidence="14 15" key="1">
    <citation type="submission" date="2016-10" db="EMBL/GenBank/DDBJ databases">
        <authorList>
            <person name="de Groot N.N."/>
        </authorList>
    </citation>
    <scope>NUCLEOTIDE SEQUENCE [LARGE SCALE GENOMIC DNA]</scope>
    <source>
        <strain evidence="14 15">DSM 18438</strain>
    </source>
</reference>
<keyword evidence="5 11" id="KW-0347">Helicase</keyword>
<dbReference type="GO" id="GO:0005524">
    <property type="term" value="F:ATP binding"/>
    <property type="evidence" value="ECO:0007669"/>
    <property type="project" value="UniProtKB-UniRule"/>
</dbReference>
<evidence type="ECO:0000313" key="14">
    <source>
        <dbReference type="EMBL" id="SFB86836.1"/>
    </source>
</evidence>
<dbReference type="NCBIfam" id="TIGR01447">
    <property type="entry name" value="recD"/>
    <property type="match status" value="1"/>
</dbReference>
<evidence type="ECO:0000256" key="8">
    <source>
        <dbReference type="ARBA" id="ARBA00023125"/>
    </source>
</evidence>
<dbReference type="GO" id="GO:0009338">
    <property type="term" value="C:exodeoxyribonuclease V complex"/>
    <property type="evidence" value="ECO:0007669"/>
    <property type="project" value="InterPro"/>
</dbReference>
<keyword evidence="9 11" id="KW-0234">DNA repair</keyword>
<comment type="catalytic activity">
    <reaction evidence="11">
        <text>ATP + H2O = ADP + phosphate + H(+)</text>
        <dbReference type="Rhea" id="RHEA:13065"/>
        <dbReference type="ChEBI" id="CHEBI:15377"/>
        <dbReference type="ChEBI" id="CHEBI:15378"/>
        <dbReference type="ChEBI" id="CHEBI:30616"/>
        <dbReference type="ChEBI" id="CHEBI:43474"/>
        <dbReference type="ChEBI" id="CHEBI:456216"/>
        <dbReference type="EC" id="5.6.2.3"/>
    </reaction>
</comment>
<dbReference type="EMBL" id="FOLH01000001">
    <property type="protein sequence ID" value="SFB86836.1"/>
    <property type="molecule type" value="Genomic_DNA"/>
</dbReference>
<keyword evidence="3 11" id="KW-0227">DNA damage</keyword>
<dbReference type="PANTHER" id="PTHR43788:SF6">
    <property type="entry name" value="DNA HELICASE B"/>
    <property type="match status" value="1"/>
</dbReference>
<dbReference type="Pfam" id="PF13538">
    <property type="entry name" value="UvrD_C_2"/>
    <property type="match status" value="1"/>
</dbReference>
<accession>A0A1I1EJG6</accession>
<organism evidence="14 15">
    <name type="scientific">Marinospirillum celere</name>
    <dbReference type="NCBI Taxonomy" id="1122252"/>
    <lineage>
        <taxon>Bacteria</taxon>
        <taxon>Pseudomonadati</taxon>
        <taxon>Pseudomonadota</taxon>
        <taxon>Gammaproteobacteria</taxon>
        <taxon>Oceanospirillales</taxon>
        <taxon>Oceanospirillaceae</taxon>
        <taxon>Marinospirillum</taxon>
    </lineage>
</organism>
<evidence type="ECO:0000259" key="12">
    <source>
        <dbReference type="Pfam" id="PF13538"/>
    </source>
</evidence>
<keyword evidence="6 11" id="KW-0269">Exonuclease</keyword>
<evidence type="ECO:0000256" key="9">
    <source>
        <dbReference type="ARBA" id="ARBA00023204"/>
    </source>
</evidence>
<dbReference type="GO" id="GO:0003677">
    <property type="term" value="F:DNA binding"/>
    <property type="evidence" value="ECO:0007669"/>
    <property type="project" value="UniProtKB-UniRule"/>
</dbReference>
<evidence type="ECO:0000256" key="2">
    <source>
        <dbReference type="ARBA" id="ARBA00022741"/>
    </source>
</evidence>
<dbReference type="CDD" id="cd18809">
    <property type="entry name" value="SF1_C_RecD"/>
    <property type="match status" value="1"/>
</dbReference>
<dbReference type="GO" id="GO:0043139">
    <property type="term" value="F:5'-3' DNA helicase activity"/>
    <property type="evidence" value="ECO:0007669"/>
    <property type="project" value="UniProtKB-UniRule"/>
</dbReference>
<evidence type="ECO:0000256" key="10">
    <source>
        <dbReference type="ARBA" id="ARBA00023235"/>
    </source>
</evidence>
<comment type="miscellaneous">
    <text evidence="11">In the RecBCD complex, RecB has a slow 3'-5' helicase, an exonuclease activity and loads RecA onto ssDNA, RecD has a fast 5'-3' helicase activity, while RecC stimulates the ATPase and processivity of the RecB helicase and contributes to recognition of the Chi site.</text>
</comment>
<feature type="domain" description="RecBCD enzyme subunit RecD N-terminal" evidence="13">
    <location>
        <begin position="13"/>
        <end position="132"/>
    </location>
</feature>
<feature type="domain" description="UvrD-like helicase C-terminal" evidence="12">
    <location>
        <begin position="618"/>
        <end position="665"/>
    </location>
</feature>
<comment type="subunit">
    <text evidence="11">Heterotrimer of RecB, RecC and RecD. All subunits contribute to DNA-binding.</text>
</comment>
<dbReference type="GO" id="GO:0016887">
    <property type="term" value="F:ATP hydrolysis activity"/>
    <property type="evidence" value="ECO:0007669"/>
    <property type="project" value="RHEA"/>
</dbReference>
<keyword evidence="8 11" id="KW-0238">DNA-binding</keyword>
<dbReference type="SUPFAM" id="SSF52540">
    <property type="entry name" value="P-loop containing nucleoside triphosphate hydrolases"/>
    <property type="match status" value="2"/>
</dbReference>
<evidence type="ECO:0000256" key="1">
    <source>
        <dbReference type="ARBA" id="ARBA00022722"/>
    </source>
</evidence>
<dbReference type="CDD" id="cd17933">
    <property type="entry name" value="DEXSc_RecD-like"/>
    <property type="match status" value="1"/>
</dbReference>
<feature type="binding site" evidence="11">
    <location>
        <begin position="204"/>
        <end position="211"/>
    </location>
    <ligand>
        <name>ATP</name>
        <dbReference type="ChEBI" id="CHEBI:30616"/>
    </ligand>
</feature>
<dbReference type="AlphaFoldDB" id="A0A1I1EJG6"/>
<evidence type="ECO:0000256" key="3">
    <source>
        <dbReference type="ARBA" id="ARBA00022763"/>
    </source>
</evidence>
<dbReference type="InterPro" id="IPR049550">
    <property type="entry name" value="RecD_N"/>
</dbReference>
<dbReference type="RefSeq" id="WP_091958994.1">
    <property type="nucleotide sequence ID" value="NZ_FOLH01000001.1"/>
</dbReference>
<dbReference type="EC" id="5.6.2.3" evidence="11"/>
<dbReference type="Gene3D" id="1.10.10.1020">
    <property type="entry name" value="RecBCD complex, subunit RecD, N-terminal domain"/>
    <property type="match status" value="1"/>
</dbReference>
<dbReference type="Pfam" id="PF13245">
    <property type="entry name" value="AAA_19"/>
    <property type="match status" value="1"/>
</dbReference>
<comment type="similarity">
    <text evidence="11">Belongs to the RecD family.</text>
</comment>
<sequence>MNALVTRLEDWVEKGALRPLDLALTRFIHEQEPQASEALLLATALLSEANGHGHVCLDLQQVLAKPEKLLSPADEPEEASQTSSIGGQLKEQLKGWTLESWVQALLDSDAVADERATDQPQAASSPLVLAGSKERPLLYLRRYWMYERQIEQGITQRLALQTPWSTEKLRSLLDQLFSDKKQTPDWQKIACALAARSGFAIITGGPGTGKTTTVVRLLALLQGLQLQAGKPPLSLRLAAPTGKAAARLSESLAGSVQRLDLGADLARIQEQIPTEVSTLHRLLGSQARTRHFRHHAGNPLAADLVVVDEASMVDVEMLAKLLDALAPTTRLILLGDKDQLASVEAGSVLGNLCLEADQGNYTPATAGWLEEATGEQLPPTLLSETGSALAQATTLLQHSYRFNDYPGIGALAVSVNSGKASVGELKGIFNSYERKAKEAATKHNNLQLIKLDTSRQQQSDSKQADPWAALKSLVRDGYKGFLETLINKRPTGTASREELDAWALSIFSEHKKFQLLTAVRRGPWGVDALNQLTLSALKEVEKLKPLLGNGNSPWYSGRPVLVTRNDYSLKLMNGDIGICLEWPTQDETGRKVLRVAFPDGQGGVRWVLPSRLQGVETVFAMTVHKSQGSEFTHTALVLPDRHNPVLTKELLYTGITRSSQAFTLVYSDEGTLETTLKGRVERASGLG</sequence>
<dbReference type="HAMAP" id="MF_01487">
    <property type="entry name" value="RecD"/>
    <property type="match status" value="1"/>
</dbReference>
<evidence type="ECO:0000259" key="13">
    <source>
        <dbReference type="Pfam" id="PF21185"/>
    </source>
</evidence>
<dbReference type="STRING" id="1122252.SAMN05660443_0628"/>
<protein>
    <recommendedName>
        <fullName evidence="11">RecBCD enzyme subunit RecD</fullName>
        <ecNumber evidence="11">5.6.2.3</ecNumber>
    </recommendedName>
    <alternativeName>
        <fullName evidence="11">DNA 5'-3' helicase subunit RecD</fullName>
    </alternativeName>
    <alternativeName>
        <fullName evidence="11">Exonuclease V subunit RecD</fullName>
        <shortName evidence="11">ExoV subunit RecD</shortName>
    </alternativeName>
    <alternativeName>
        <fullName evidence="11">Helicase/nuclease RecBCD subunit RecD</fullName>
    </alternativeName>
</protein>
<dbReference type="OrthoDB" id="9803432at2"/>
<evidence type="ECO:0000313" key="15">
    <source>
        <dbReference type="Proteomes" id="UP000199058"/>
    </source>
</evidence>
<proteinExistence type="inferred from homology"/>
<dbReference type="Gene3D" id="3.40.50.300">
    <property type="entry name" value="P-loop containing nucleotide triphosphate hydrolases"/>
    <property type="match status" value="3"/>
</dbReference>
<dbReference type="GO" id="GO:0008854">
    <property type="term" value="F:exodeoxyribonuclease V activity"/>
    <property type="evidence" value="ECO:0007669"/>
    <property type="project" value="InterPro"/>
</dbReference>
<evidence type="ECO:0000256" key="11">
    <source>
        <dbReference type="HAMAP-Rule" id="MF_01487"/>
    </source>
</evidence>
<keyword evidence="4 11" id="KW-0378">Hydrolase</keyword>
<dbReference type="InterPro" id="IPR027417">
    <property type="entry name" value="P-loop_NTPase"/>
</dbReference>
<dbReference type="GO" id="GO:0017116">
    <property type="term" value="F:single-stranded DNA helicase activity"/>
    <property type="evidence" value="ECO:0007669"/>
    <property type="project" value="TreeGrafter"/>
</dbReference>
<dbReference type="Pfam" id="PF21185">
    <property type="entry name" value="RecD_N"/>
    <property type="match status" value="1"/>
</dbReference>
<dbReference type="InterPro" id="IPR027785">
    <property type="entry name" value="UvrD-like_helicase_C"/>
</dbReference>